<dbReference type="EMBL" id="MHQM01000051">
    <property type="protein sequence ID" value="OHA02299.1"/>
    <property type="molecule type" value="Genomic_DNA"/>
</dbReference>
<dbReference type="STRING" id="1802274.A3J58_00535"/>
<sequence length="78" mass="9140">MVIRMRHTKSKRNRVRSHHALKAARFNLCSQCGKPVTPHIVCQNCGYYRGRKVIDVLAKLDKKDRKKKEKELHEVGSR</sequence>
<dbReference type="SUPFAM" id="SSF57829">
    <property type="entry name" value="Zn-binding ribosomal proteins"/>
    <property type="match status" value="1"/>
</dbReference>
<keyword evidence="3 5" id="KW-0687">Ribonucleoprotein</keyword>
<dbReference type="InterPro" id="IPR002677">
    <property type="entry name" value="Ribosomal_bL32"/>
</dbReference>
<evidence type="ECO:0000256" key="2">
    <source>
        <dbReference type="ARBA" id="ARBA00022980"/>
    </source>
</evidence>
<comment type="caution">
    <text evidence="6">The sequence shown here is derived from an EMBL/GenBank/DDBJ whole genome shotgun (WGS) entry which is preliminary data.</text>
</comment>
<keyword evidence="2 5" id="KW-0689">Ribosomal protein</keyword>
<dbReference type="PANTHER" id="PTHR35534:SF1">
    <property type="entry name" value="LARGE RIBOSOMAL SUBUNIT PROTEIN BL32"/>
    <property type="match status" value="1"/>
</dbReference>
<evidence type="ECO:0000313" key="7">
    <source>
        <dbReference type="Proteomes" id="UP000178510"/>
    </source>
</evidence>
<dbReference type="PANTHER" id="PTHR35534">
    <property type="entry name" value="50S RIBOSOMAL PROTEIN L32"/>
    <property type="match status" value="1"/>
</dbReference>
<evidence type="ECO:0000256" key="4">
    <source>
        <dbReference type="ARBA" id="ARBA00035178"/>
    </source>
</evidence>
<accession>A0A1G2KV59</accession>
<dbReference type="InterPro" id="IPR011332">
    <property type="entry name" value="Ribosomal_zn-bd"/>
</dbReference>
<evidence type="ECO:0000256" key="3">
    <source>
        <dbReference type="ARBA" id="ARBA00023274"/>
    </source>
</evidence>
<dbReference type="GO" id="GO:0006412">
    <property type="term" value="P:translation"/>
    <property type="evidence" value="ECO:0007669"/>
    <property type="project" value="UniProtKB-UniRule"/>
</dbReference>
<dbReference type="GO" id="GO:0015934">
    <property type="term" value="C:large ribosomal subunit"/>
    <property type="evidence" value="ECO:0007669"/>
    <property type="project" value="InterPro"/>
</dbReference>
<evidence type="ECO:0000256" key="1">
    <source>
        <dbReference type="ARBA" id="ARBA00008560"/>
    </source>
</evidence>
<evidence type="ECO:0000313" key="6">
    <source>
        <dbReference type="EMBL" id="OHA02299.1"/>
    </source>
</evidence>
<dbReference type="AlphaFoldDB" id="A0A1G2KV59"/>
<organism evidence="6 7">
    <name type="scientific">Candidatus Sungbacteria bacterium RIFCSPHIGHO2_02_FULL_52_23</name>
    <dbReference type="NCBI Taxonomy" id="1802274"/>
    <lineage>
        <taxon>Bacteria</taxon>
        <taxon>Candidatus Sungiibacteriota</taxon>
    </lineage>
</organism>
<dbReference type="Proteomes" id="UP000178510">
    <property type="component" value="Unassembled WGS sequence"/>
</dbReference>
<comment type="similarity">
    <text evidence="1 5">Belongs to the bacterial ribosomal protein bL32 family.</text>
</comment>
<proteinExistence type="inferred from homology"/>
<dbReference type="GO" id="GO:0003735">
    <property type="term" value="F:structural constituent of ribosome"/>
    <property type="evidence" value="ECO:0007669"/>
    <property type="project" value="InterPro"/>
</dbReference>
<dbReference type="InterPro" id="IPR044957">
    <property type="entry name" value="Ribosomal_bL32_bact"/>
</dbReference>
<protein>
    <recommendedName>
        <fullName evidence="4 5">Large ribosomal subunit protein bL32</fullName>
    </recommendedName>
</protein>
<dbReference type="HAMAP" id="MF_00340">
    <property type="entry name" value="Ribosomal_bL32"/>
    <property type="match status" value="1"/>
</dbReference>
<reference evidence="6 7" key="1">
    <citation type="journal article" date="2016" name="Nat. Commun.">
        <title>Thousands of microbial genomes shed light on interconnected biogeochemical processes in an aquifer system.</title>
        <authorList>
            <person name="Anantharaman K."/>
            <person name="Brown C.T."/>
            <person name="Hug L.A."/>
            <person name="Sharon I."/>
            <person name="Castelle C.J."/>
            <person name="Probst A.J."/>
            <person name="Thomas B.C."/>
            <person name="Singh A."/>
            <person name="Wilkins M.J."/>
            <person name="Karaoz U."/>
            <person name="Brodie E.L."/>
            <person name="Williams K.H."/>
            <person name="Hubbard S.S."/>
            <person name="Banfield J.F."/>
        </authorList>
    </citation>
    <scope>NUCLEOTIDE SEQUENCE [LARGE SCALE GENOMIC DNA]</scope>
</reference>
<gene>
    <name evidence="5" type="primary">rpmF</name>
    <name evidence="6" type="ORF">A3J58_00535</name>
</gene>
<dbReference type="NCBIfam" id="TIGR01031">
    <property type="entry name" value="rpmF_bact"/>
    <property type="match status" value="1"/>
</dbReference>
<evidence type="ECO:0000256" key="5">
    <source>
        <dbReference type="HAMAP-Rule" id="MF_00340"/>
    </source>
</evidence>
<dbReference type="Pfam" id="PF01783">
    <property type="entry name" value="Ribosomal_L32p"/>
    <property type="match status" value="1"/>
</dbReference>
<name>A0A1G2KV59_9BACT</name>